<dbReference type="EMBL" id="CAJJDM010000041">
    <property type="protein sequence ID" value="CAD8068477.1"/>
    <property type="molecule type" value="Genomic_DNA"/>
</dbReference>
<name>A0A8S1LL80_PARPR</name>
<dbReference type="OMA" id="LVFQIGM"/>
<dbReference type="Proteomes" id="UP000688137">
    <property type="component" value="Unassembled WGS sequence"/>
</dbReference>
<keyword evidence="2" id="KW-1185">Reference proteome</keyword>
<dbReference type="AlphaFoldDB" id="A0A8S1LL80"/>
<evidence type="ECO:0000313" key="2">
    <source>
        <dbReference type="Proteomes" id="UP000688137"/>
    </source>
</evidence>
<reference evidence="1" key="1">
    <citation type="submission" date="2021-01" db="EMBL/GenBank/DDBJ databases">
        <authorList>
            <consortium name="Genoscope - CEA"/>
            <person name="William W."/>
        </authorList>
    </citation>
    <scope>NUCLEOTIDE SEQUENCE</scope>
</reference>
<protein>
    <submittedName>
        <fullName evidence="1">Uncharacterized protein</fullName>
    </submittedName>
</protein>
<organism evidence="1 2">
    <name type="scientific">Paramecium primaurelia</name>
    <dbReference type="NCBI Taxonomy" id="5886"/>
    <lineage>
        <taxon>Eukaryota</taxon>
        <taxon>Sar</taxon>
        <taxon>Alveolata</taxon>
        <taxon>Ciliophora</taxon>
        <taxon>Intramacronucleata</taxon>
        <taxon>Oligohymenophorea</taxon>
        <taxon>Peniculida</taxon>
        <taxon>Parameciidae</taxon>
        <taxon>Paramecium</taxon>
    </lineage>
</organism>
<comment type="caution">
    <text evidence="1">The sequence shown here is derived from an EMBL/GenBank/DDBJ whole genome shotgun (WGS) entry which is preliminary data.</text>
</comment>
<evidence type="ECO:0000313" key="1">
    <source>
        <dbReference type="EMBL" id="CAD8068477.1"/>
    </source>
</evidence>
<sequence length="102" mass="11838">MANRSSTKRQYVKISKNQKQALLHLVFQTGMKIREAAIRLKIKYAASKTLVLQFRKKLIKNEFHYASEKPCQTFPRKKDTTTVKIISQVGGKEISSKTYIYN</sequence>
<gene>
    <name evidence="1" type="ORF">PPRIM_AZ9-3.1.T0420179</name>
</gene>
<proteinExistence type="predicted"/>
<accession>A0A8S1LL80</accession>